<dbReference type="PANTHER" id="PTHR46082">
    <property type="entry name" value="ATP/GTP-BINDING PROTEIN-RELATED"/>
    <property type="match status" value="1"/>
</dbReference>
<sequence>MAIWRNLMRKGAVMTGRPEASAPPTPASAPPGHTPGQRAASLERTLDDHVQRFGSDDPRSIAARNNLASKYAQIGRRAAAIAQFELALQDAIQVFGEDHPQTDVIRENLAWCYGDASRPADAAAQWEALLRSRTERLGPVAHDTVEARTRLASALRRSGEYEASVAHYQRAIEDAADPVEREKLRVGLSTALNAAGRYEESVRNLRLVLAQRSRRLGPRHHDTLVIHHRLGRVYAQAGMHAEAIDALRDAYRHGLAAVGDPEIRMLTFKMRRDLAGAFSAAGRHREAASLF</sequence>
<dbReference type="Proteomes" id="UP000572635">
    <property type="component" value="Unassembled WGS sequence"/>
</dbReference>
<dbReference type="SMART" id="SM00028">
    <property type="entry name" value="TPR"/>
    <property type="match status" value="3"/>
</dbReference>
<name>A0A7W8VCS9_9ACTN</name>
<evidence type="ECO:0000313" key="2">
    <source>
        <dbReference type="EMBL" id="MBB5431726.1"/>
    </source>
</evidence>
<reference evidence="2 3" key="1">
    <citation type="submission" date="2020-08" db="EMBL/GenBank/DDBJ databases">
        <title>Sequencing the genomes of 1000 actinobacteria strains.</title>
        <authorList>
            <person name="Klenk H.-P."/>
        </authorList>
    </citation>
    <scope>NUCLEOTIDE SEQUENCE [LARGE SCALE GENOMIC DNA]</scope>
    <source>
        <strain evidence="2 3">DSM 44551</strain>
    </source>
</reference>
<dbReference type="Pfam" id="PF13424">
    <property type="entry name" value="TPR_12"/>
    <property type="match status" value="2"/>
</dbReference>
<evidence type="ECO:0000256" key="1">
    <source>
        <dbReference type="SAM" id="MobiDB-lite"/>
    </source>
</evidence>
<dbReference type="PANTHER" id="PTHR46082:SF6">
    <property type="entry name" value="AAA+ ATPASE DOMAIN-CONTAINING PROTEIN-RELATED"/>
    <property type="match status" value="1"/>
</dbReference>
<proteinExistence type="predicted"/>
<dbReference type="Pfam" id="PF13374">
    <property type="entry name" value="TPR_10"/>
    <property type="match status" value="1"/>
</dbReference>
<dbReference type="Gene3D" id="1.25.40.10">
    <property type="entry name" value="Tetratricopeptide repeat domain"/>
    <property type="match status" value="2"/>
</dbReference>
<evidence type="ECO:0000313" key="3">
    <source>
        <dbReference type="Proteomes" id="UP000572635"/>
    </source>
</evidence>
<feature type="compositionally biased region" description="Pro residues" evidence="1">
    <location>
        <begin position="21"/>
        <end position="33"/>
    </location>
</feature>
<protein>
    <submittedName>
        <fullName evidence="2">Tetratricopeptide (TPR) repeat protein</fullName>
    </submittedName>
</protein>
<dbReference type="EMBL" id="JACHDB010000001">
    <property type="protein sequence ID" value="MBB5431726.1"/>
    <property type="molecule type" value="Genomic_DNA"/>
</dbReference>
<dbReference type="InterPro" id="IPR053137">
    <property type="entry name" value="NLR-like"/>
</dbReference>
<organism evidence="2 3">
    <name type="scientific">Nocardiopsis composta</name>
    <dbReference type="NCBI Taxonomy" id="157465"/>
    <lineage>
        <taxon>Bacteria</taxon>
        <taxon>Bacillati</taxon>
        <taxon>Actinomycetota</taxon>
        <taxon>Actinomycetes</taxon>
        <taxon>Streptosporangiales</taxon>
        <taxon>Nocardiopsidaceae</taxon>
        <taxon>Nocardiopsis</taxon>
    </lineage>
</organism>
<dbReference type="InterPro" id="IPR011990">
    <property type="entry name" value="TPR-like_helical_dom_sf"/>
</dbReference>
<dbReference type="InterPro" id="IPR019734">
    <property type="entry name" value="TPR_rpt"/>
</dbReference>
<gene>
    <name evidence="2" type="ORF">HDA36_001810</name>
</gene>
<keyword evidence="3" id="KW-1185">Reference proteome</keyword>
<dbReference type="SUPFAM" id="SSF48452">
    <property type="entry name" value="TPR-like"/>
    <property type="match status" value="2"/>
</dbReference>
<feature type="region of interest" description="Disordered" evidence="1">
    <location>
        <begin position="14"/>
        <end position="38"/>
    </location>
</feature>
<accession>A0A7W8VCS9</accession>
<dbReference type="AlphaFoldDB" id="A0A7W8VCS9"/>
<comment type="caution">
    <text evidence="2">The sequence shown here is derived from an EMBL/GenBank/DDBJ whole genome shotgun (WGS) entry which is preliminary data.</text>
</comment>